<keyword evidence="1" id="KW-0732">Signal</keyword>
<gene>
    <name evidence="2" type="ORF">AE618_21750</name>
</gene>
<evidence type="ECO:0000256" key="1">
    <source>
        <dbReference type="SAM" id="SignalP"/>
    </source>
</evidence>
<comment type="caution">
    <text evidence="2">The sequence shown here is derived from an EMBL/GenBank/DDBJ whole genome shotgun (WGS) entry which is preliminary data.</text>
</comment>
<dbReference type="SUPFAM" id="SSF52096">
    <property type="entry name" value="ClpP/crotonase"/>
    <property type="match status" value="1"/>
</dbReference>
<dbReference type="RefSeq" id="WP_156330412.1">
    <property type="nucleotide sequence ID" value="NZ_LGSZ01000057.1"/>
</dbReference>
<reference evidence="2 3" key="1">
    <citation type="submission" date="2015-07" db="EMBL/GenBank/DDBJ databases">
        <title>Whole genome sequencing of Bosea vaviloviae isolated from cave pool.</title>
        <authorList>
            <person name="Tan N.E.H."/>
            <person name="Lee Y.P."/>
            <person name="Gan H.M."/>
            <person name="Barton H."/>
            <person name="Savka M.A."/>
        </authorList>
    </citation>
    <scope>NUCLEOTIDE SEQUENCE [LARGE SCALE GENOMIC DNA]</scope>
    <source>
        <strain evidence="2 3">SD260</strain>
    </source>
</reference>
<protein>
    <submittedName>
        <fullName evidence="2">Uncharacterized protein</fullName>
    </submittedName>
</protein>
<dbReference type="AlphaFoldDB" id="A0A0N1F1P9"/>
<name>A0A0N1F1P9_9HYPH</name>
<dbReference type="OrthoDB" id="5936191at2"/>
<feature type="chain" id="PRO_5005870865" evidence="1">
    <location>
        <begin position="23"/>
        <end position="361"/>
    </location>
</feature>
<dbReference type="PATRIC" id="fig|1526658.3.peg.3023"/>
<dbReference type="InterPro" id="IPR029045">
    <property type="entry name" value="ClpP/crotonase-like_dom_sf"/>
</dbReference>
<proteinExistence type="predicted"/>
<accession>A0A0N1F1P9</accession>
<evidence type="ECO:0000313" key="3">
    <source>
        <dbReference type="Proteomes" id="UP000037822"/>
    </source>
</evidence>
<feature type="signal peptide" evidence="1">
    <location>
        <begin position="1"/>
        <end position="22"/>
    </location>
</feature>
<sequence length="361" mass="39153">MTRSWKPGHLFSILLATAMASAAMPTGAMEWTQSIDLLDKAVVYRAEGPVVADDAERLLALIEKPKGATGSLDIVDRVFSHGTRIRVRLNSNGGSAVGGIRLGIFMRQRGFDTVVPAGAECHSACSMAFIGGVSRSVSGIYGIHSISPGQGAPTVLPDQGRRLMEQTQWLSSNFTIYVREMLGSSEMADAALQFGSEGMKLVTDTELRNWKVITIASRPQQAFKAEELSTIDCSAAATPSTVKKIVCNDLGFGRSDVGITKALKELGARIDMKALNAEQSRWTSYRDNCERLATTPPQRMEPSGRVIVDFHTYGRVYGQTAVEGCLDAAYKLRLRELDALVSYYGVRDESVAANGWHAARP</sequence>
<keyword evidence="3" id="KW-1185">Reference proteome</keyword>
<evidence type="ECO:0000313" key="2">
    <source>
        <dbReference type="EMBL" id="KPH77806.1"/>
    </source>
</evidence>
<dbReference type="EMBL" id="LGSZ01000057">
    <property type="protein sequence ID" value="KPH77806.1"/>
    <property type="molecule type" value="Genomic_DNA"/>
</dbReference>
<organism evidence="2 3">
    <name type="scientific">Bosea vaviloviae</name>
    <dbReference type="NCBI Taxonomy" id="1526658"/>
    <lineage>
        <taxon>Bacteria</taxon>
        <taxon>Pseudomonadati</taxon>
        <taxon>Pseudomonadota</taxon>
        <taxon>Alphaproteobacteria</taxon>
        <taxon>Hyphomicrobiales</taxon>
        <taxon>Boseaceae</taxon>
        <taxon>Bosea</taxon>
    </lineage>
</organism>
<dbReference type="Proteomes" id="UP000037822">
    <property type="component" value="Unassembled WGS sequence"/>
</dbReference>